<gene>
    <name evidence="1" type="ORF">AVDCRST_MAG87-545</name>
</gene>
<protein>
    <submittedName>
        <fullName evidence="1">Uncharacterized protein</fullName>
    </submittedName>
</protein>
<name>A0A6J4UFA1_9BACT</name>
<organism evidence="1">
    <name type="scientific">uncultured Thermomicrobiales bacterium</name>
    <dbReference type="NCBI Taxonomy" id="1645740"/>
    <lineage>
        <taxon>Bacteria</taxon>
        <taxon>Pseudomonadati</taxon>
        <taxon>Thermomicrobiota</taxon>
        <taxon>Thermomicrobia</taxon>
        <taxon>Thermomicrobiales</taxon>
        <taxon>environmental samples</taxon>
    </lineage>
</organism>
<sequence length="84" mass="9518">MGHLPALDFRRDLKARDARGGDIAVIRIPGILFEASSRSRERSLPSGKRLATMGADQVIDRDWAATCRADRFLLRVNRFLQRPL</sequence>
<dbReference type="EMBL" id="CADCWJ010000136">
    <property type="protein sequence ID" value="CAA9546892.1"/>
    <property type="molecule type" value="Genomic_DNA"/>
</dbReference>
<reference evidence="1" key="1">
    <citation type="submission" date="2020-02" db="EMBL/GenBank/DDBJ databases">
        <authorList>
            <person name="Meier V. D."/>
        </authorList>
    </citation>
    <scope>NUCLEOTIDE SEQUENCE</scope>
    <source>
        <strain evidence="1">AVDCRST_MAG87</strain>
    </source>
</reference>
<evidence type="ECO:0000313" key="1">
    <source>
        <dbReference type="EMBL" id="CAA9546892.1"/>
    </source>
</evidence>
<accession>A0A6J4UFA1</accession>
<dbReference type="AlphaFoldDB" id="A0A6J4UFA1"/>
<proteinExistence type="predicted"/>